<keyword evidence="4 19" id="KW-0150">Chloroplast</keyword>
<evidence type="ECO:0000256" key="16">
    <source>
        <dbReference type="ARBA" id="ARBA00023136"/>
    </source>
</evidence>
<keyword evidence="13 19" id="KW-0157">Chromophore</keyword>
<evidence type="ECO:0000313" key="20">
    <source>
        <dbReference type="EMBL" id="ADY38581.1"/>
    </source>
</evidence>
<keyword evidence="15 19" id="KW-0793">Thylakoid</keyword>
<dbReference type="Pfam" id="PF00504">
    <property type="entry name" value="Chloroa_b-bind"/>
    <property type="match status" value="1"/>
</dbReference>
<evidence type="ECO:0000256" key="8">
    <source>
        <dbReference type="ARBA" id="ARBA00022723"/>
    </source>
</evidence>
<evidence type="ECO:0000256" key="13">
    <source>
        <dbReference type="ARBA" id="ARBA00022991"/>
    </source>
</evidence>
<feature type="binding site" evidence="18">
    <location>
        <position position="215"/>
    </location>
    <ligand>
        <name>chlorophyll a</name>
        <dbReference type="ChEBI" id="CHEBI:58416"/>
        <label>1</label>
    </ligand>
</feature>
<feature type="binding site" evidence="18">
    <location>
        <position position="203"/>
    </location>
    <ligand>
        <name>chlorophyll a</name>
        <dbReference type="ChEBI" id="CHEBI:58416"/>
        <label>1</label>
    </ligand>
</feature>
<evidence type="ECO:0000256" key="15">
    <source>
        <dbReference type="ARBA" id="ARBA00023078"/>
    </source>
</evidence>
<evidence type="ECO:0000256" key="9">
    <source>
        <dbReference type="ARBA" id="ARBA00022836"/>
    </source>
</evidence>
<feature type="binding site" evidence="18">
    <location>
        <position position="88"/>
    </location>
    <ligand>
        <name>chlorophyll a</name>
        <dbReference type="ChEBI" id="CHEBI:58416"/>
        <label>1</label>
    </ligand>
</feature>
<keyword evidence="3 18" id="KW-0148">Chlorophyll</keyword>
<evidence type="ECO:0000256" key="19">
    <source>
        <dbReference type="RuleBase" id="RU363080"/>
    </source>
</evidence>
<evidence type="ECO:0000256" key="5">
    <source>
        <dbReference type="ARBA" id="ARBA00022531"/>
    </source>
</evidence>
<evidence type="ECO:0000256" key="10">
    <source>
        <dbReference type="ARBA" id="ARBA00022842"/>
    </source>
</evidence>
<dbReference type="GO" id="GO:0010196">
    <property type="term" value="P:nonphotochemical quenching"/>
    <property type="evidence" value="ECO:0007669"/>
    <property type="project" value="UniProtKB-ARBA"/>
</dbReference>
<dbReference type="AlphaFoldDB" id="F1DQZ9"/>
<evidence type="ECO:0000256" key="12">
    <source>
        <dbReference type="ARBA" id="ARBA00022989"/>
    </source>
</evidence>
<keyword evidence="8" id="KW-0479">Metal-binding</keyword>
<feature type="binding site" evidence="18">
    <location>
        <position position="201"/>
    </location>
    <ligand>
        <name>chlorophyll a</name>
        <dbReference type="ChEBI" id="CHEBI:58416"/>
        <label>1</label>
    </ligand>
</feature>
<reference evidence="20" key="1">
    <citation type="submission" date="2011-01" db="EMBL/GenBank/DDBJ databases">
        <title>Identification and quantitative analysis of gene LhcSR associated with adaptation to light and temperature stress in Ulva linza.</title>
        <authorList>
            <person name="Dong M."/>
            <person name="Ye N."/>
            <person name="Wang W."/>
            <person name="Zhang X."/>
            <person name="Mou S."/>
            <person name="Liang C."/>
            <person name="Xu D."/>
            <person name="Liang Q."/>
        </authorList>
    </citation>
    <scope>NUCLEOTIDE SEQUENCE</scope>
    <source>
        <strain evidence="20">QDZQ</strain>
    </source>
</reference>
<feature type="binding site" evidence="18">
    <location>
        <position position="197"/>
    </location>
    <ligand>
        <name>chlorophyll a</name>
        <dbReference type="ChEBI" id="CHEBI:58416"/>
        <label>1</label>
    </ligand>
</feature>
<dbReference type="Gene3D" id="1.10.3460.10">
    <property type="entry name" value="Chlorophyll a/b binding protein domain"/>
    <property type="match status" value="1"/>
</dbReference>
<keyword evidence="6 19" id="KW-0934">Plastid</keyword>
<comment type="function">
    <text evidence="19">The light-harvesting complex (LHC) functions as a light receptor, it captures and delivers excitation energy to photosystems with which it is closely associated.</text>
</comment>
<comment type="subcellular location">
    <subcellularLocation>
        <location evidence="1">Plastid</location>
        <location evidence="1">Chloroplast thylakoid membrane</location>
        <topology evidence="1">Multi-pass membrane protein</topology>
    </subcellularLocation>
</comment>
<feature type="binding site" description="axial binding residue" evidence="18">
    <location>
        <position position="53"/>
    </location>
    <ligand>
        <name>chlorophyll b</name>
        <dbReference type="ChEBI" id="CHEBI:61721"/>
        <label>1</label>
    </ligand>
    <ligandPart>
        <name>Mg</name>
        <dbReference type="ChEBI" id="CHEBI:25107"/>
    </ligandPart>
</feature>
<feature type="binding site" description="axial binding residue" evidence="18">
    <location>
        <position position="93"/>
    </location>
    <ligand>
        <name>chlorophyll b</name>
        <dbReference type="ChEBI" id="CHEBI:61721"/>
        <label>1</label>
    </ligand>
    <ligandPart>
        <name>Mg</name>
        <dbReference type="ChEBI" id="CHEBI:25107"/>
    </ligandPart>
</feature>
<evidence type="ECO:0000256" key="18">
    <source>
        <dbReference type="PIRSR" id="PIRSR601344-1"/>
    </source>
</evidence>
<dbReference type="EMBL" id="HQ889161">
    <property type="protein sequence ID" value="ADY38581.1"/>
    <property type="molecule type" value="mRNA"/>
</dbReference>
<comment type="similarity">
    <text evidence="2 19">Belongs to the light-harvesting chlorophyll a/b-binding (LHC) protein family.</text>
</comment>
<keyword evidence="10" id="KW-0460">Magnesium</keyword>
<keyword evidence="5 19" id="KW-0602">Photosynthesis</keyword>
<dbReference type="GO" id="GO:0016168">
    <property type="term" value="F:chlorophyll binding"/>
    <property type="evidence" value="ECO:0007669"/>
    <property type="project" value="UniProtKB-KW"/>
</dbReference>
<evidence type="ECO:0000256" key="6">
    <source>
        <dbReference type="ARBA" id="ARBA00022640"/>
    </source>
</evidence>
<dbReference type="InterPro" id="IPR001344">
    <property type="entry name" value="Chloro_AB-bd_pln"/>
</dbReference>
<dbReference type="FunFam" id="1.10.3460.10:FF:000012">
    <property type="entry name" value="Fucoxanthin chlorophyll a/c protein, LI818 clade"/>
    <property type="match status" value="1"/>
</dbReference>
<dbReference type="PANTHER" id="PTHR21649">
    <property type="entry name" value="CHLOROPHYLL A/B BINDING PROTEIN"/>
    <property type="match status" value="1"/>
</dbReference>
<evidence type="ECO:0000256" key="14">
    <source>
        <dbReference type="ARBA" id="ARBA00023016"/>
    </source>
</evidence>
<dbReference type="GO" id="GO:0009522">
    <property type="term" value="C:photosystem I"/>
    <property type="evidence" value="ECO:0007669"/>
    <property type="project" value="UniProtKB-KW"/>
</dbReference>
<dbReference type="GO" id="GO:0009644">
    <property type="term" value="P:response to high light intensity"/>
    <property type="evidence" value="ECO:0007669"/>
    <property type="project" value="UniProtKB-ARBA"/>
</dbReference>
<protein>
    <recommendedName>
        <fullName evidence="19">Chlorophyll a-b binding protein, chloroplastic</fullName>
    </recommendedName>
</protein>
<dbReference type="GO" id="GO:0080183">
    <property type="term" value="P:response to photooxidative stress"/>
    <property type="evidence" value="ECO:0007669"/>
    <property type="project" value="UniProtKB-ARBA"/>
</dbReference>
<evidence type="ECO:0000256" key="3">
    <source>
        <dbReference type="ARBA" id="ARBA00022494"/>
    </source>
</evidence>
<feature type="binding site" evidence="18">
    <location>
        <position position="198"/>
    </location>
    <ligand>
        <name>chlorophyll a</name>
        <dbReference type="ChEBI" id="CHEBI:58416"/>
        <label>1</label>
    </ligand>
</feature>
<keyword evidence="17 19" id="KW-0604">Photosystem II</keyword>
<accession>F1DQZ9</accession>
<dbReference type="GO" id="GO:0009765">
    <property type="term" value="P:photosynthesis, light harvesting"/>
    <property type="evidence" value="ECO:0007669"/>
    <property type="project" value="InterPro"/>
</dbReference>
<gene>
    <name evidence="20" type="primary">lhcSR</name>
</gene>
<organism evidence="20">
    <name type="scientific">Ulva linza</name>
    <dbReference type="NCBI Taxonomy" id="63409"/>
    <lineage>
        <taxon>Eukaryota</taxon>
        <taxon>Viridiplantae</taxon>
        <taxon>Chlorophyta</taxon>
        <taxon>core chlorophytes</taxon>
        <taxon>Ulvophyceae</taxon>
        <taxon>OUU clade</taxon>
        <taxon>Ulvales</taxon>
        <taxon>Ulvaceae</taxon>
        <taxon>Ulva</taxon>
    </lineage>
</organism>
<evidence type="ECO:0000256" key="2">
    <source>
        <dbReference type="ARBA" id="ARBA00007259"/>
    </source>
</evidence>
<keyword evidence="16" id="KW-0472">Membrane</keyword>
<feature type="binding site" evidence="18">
    <location>
        <position position="91"/>
    </location>
    <ligand>
        <name>chlorophyll a</name>
        <dbReference type="ChEBI" id="CHEBI:58416"/>
        <label>1</label>
    </ligand>
</feature>
<evidence type="ECO:0000256" key="17">
    <source>
        <dbReference type="ARBA" id="ARBA00023276"/>
    </source>
</evidence>
<evidence type="ECO:0000256" key="11">
    <source>
        <dbReference type="ARBA" id="ARBA00022946"/>
    </source>
</evidence>
<keyword evidence="9 19" id="KW-0603">Photosystem I</keyword>
<feature type="binding site" evidence="18">
    <location>
        <position position="73"/>
    </location>
    <ligand>
        <name>chlorophyll a</name>
        <dbReference type="ChEBI" id="CHEBI:58416"/>
        <label>1</label>
    </ligand>
</feature>
<keyword evidence="11" id="KW-0809">Transit peptide</keyword>
<dbReference type="InterPro" id="IPR022796">
    <property type="entry name" value="Chloroa_b-bind"/>
</dbReference>
<evidence type="ECO:0000256" key="4">
    <source>
        <dbReference type="ARBA" id="ARBA00022528"/>
    </source>
</evidence>
<dbReference type="SMR" id="F1DQZ9"/>
<evidence type="ECO:0000256" key="1">
    <source>
        <dbReference type="ARBA" id="ARBA00004454"/>
    </source>
</evidence>
<proteinExistence type="evidence at transcript level"/>
<name>F1DQZ9_9CHLO</name>
<keyword evidence="7" id="KW-0812">Transmembrane</keyword>
<dbReference type="SUPFAM" id="SSF103511">
    <property type="entry name" value="Chlorophyll a-b binding protein"/>
    <property type="match status" value="1"/>
</dbReference>
<sequence length="231" mass="25204">MGTRFTRSTVLSFNQQQHTATMMAMSALCHSRVAARPANNRMVAARATPGEDYAKTLNGITAPFGFFDPLSMSAQTTPEEVKRYREAELTHGRVSMLAALGFLAGEAVENIPLFMNWEGNVSGPAIVHFQQTKQGFWEPLVLVIGICEAYRVSVGWANPVDKGTFTLRDEYAPGDLGFDPMGLKPTSAEEFNTLQTKELNNGRLAMIAVAGFVAQELVNKQGIIENLKASS</sequence>
<dbReference type="GO" id="GO:0009523">
    <property type="term" value="C:photosystem II"/>
    <property type="evidence" value="ECO:0007669"/>
    <property type="project" value="UniProtKB-KW"/>
</dbReference>
<evidence type="ECO:0000256" key="7">
    <source>
        <dbReference type="ARBA" id="ARBA00022692"/>
    </source>
</evidence>
<keyword evidence="12" id="KW-1133">Transmembrane helix</keyword>
<keyword evidence="14" id="KW-0346">Stress response</keyword>
<dbReference type="GO" id="GO:0009535">
    <property type="term" value="C:chloroplast thylakoid membrane"/>
    <property type="evidence" value="ECO:0007669"/>
    <property type="project" value="UniProtKB-SubCell"/>
</dbReference>